<proteinExistence type="predicted"/>
<gene>
    <name evidence="1" type="ORF">DU500_03795</name>
</gene>
<dbReference type="AlphaFoldDB" id="A0A345E0A4"/>
<organism evidence="1 2">
    <name type="scientific">Haloplanus rubicundus</name>
    <dbReference type="NCBI Taxonomy" id="1547898"/>
    <lineage>
        <taxon>Archaea</taxon>
        <taxon>Methanobacteriati</taxon>
        <taxon>Methanobacteriota</taxon>
        <taxon>Stenosarchaea group</taxon>
        <taxon>Halobacteria</taxon>
        <taxon>Halobacteriales</taxon>
        <taxon>Haloferacaceae</taxon>
        <taxon>Haloplanus</taxon>
    </lineage>
</organism>
<keyword evidence="2" id="KW-1185">Reference proteome</keyword>
<name>A0A345E0A4_9EURY</name>
<dbReference type="EMBL" id="CP031150">
    <property type="protein sequence ID" value="AXG05626.1"/>
    <property type="molecule type" value="Genomic_DNA"/>
</dbReference>
<dbReference type="Proteomes" id="UP000253273">
    <property type="component" value="Chromosome"/>
</dbReference>
<accession>A0A345E0A4</accession>
<sequence length="161" mass="18615">MRRYALPKERERTFWTDTSQKGFSVKWEVSDEFDAGDFEDFVRGADDDAGAWNAIAAFRGRNSRISGSLDDVTEDEAYPTDCTYLRVEADHFDVDWLAGSYTNRIIFSANPERRELLGSEFYRFSDEYGDALLDRPYRLALQQAKQVIERDSGFEAEFDLS</sequence>
<protein>
    <submittedName>
        <fullName evidence="1">Uncharacterized protein</fullName>
    </submittedName>
</protein>
<dbReference type="KEGG" id="haj:DU500_03795"/>
<evidence type="ECO:0000313" key="1">
    <source>
        <dbReference type="EMBL" id="AXG05626.1"/>
    </source>
</evidence>
<reference evidence="1 2" key="1">
    <citation type="submission" date="2018-07" db="EMBL/GenBank/DDBJ databases">
        <title>Genome sequences of Haloplanus sp. CBA1113.</title>
        <authorList>
            <person name="Kim Y.B."/>
            <person name="Roh S.W."/>
        </authorList>
    </citation>
    <scope>NUCLEOTIDE SEQUENCE [LARGE SCALE GENOMIC DNA]</scope>
    <source>
        <strain evidence="1 2">CBA1113</strain>
    </source>
</reference>
<evidence type="ECO:0000313" key="2">
    <source>
        <dbReference type="Proteomes" id="UP000253273"/>
    </source>
</evidence>